<evidence type="ECO:0000313" key="3">
    <source>
        <dbReference type="Proteomes" id="UP000007800"/>
    </source>
</evidence>
<protein>
    <submittedName>
        <fullName evidence="2">Uncharacterized protein</fullName>
    </submittedName>
</protein>
<dbReference type="EMBL" id="GG673310">
    <property type="protein sequence ID" value="EER15668.1"/>
    <property type="molecule type" value="Genomic_DNA"/>
</dbReference>
<feature type="region of interest" description="Disordered" evidence="1">
    <location>
        <begin position="290"/>
        <end position="345"/>
    </location>
</feature>
<evidence type="ECO:0000256" key="1">
    <source>
        <dbReference type="SAM" id="MobiDB-lite"/>
    </source>
</evidence>
<dbReference type="AlphaFoldDB" id="C5KIQ3"/>
<dbReference type="InParanoid" id="C5KIQ3"/>
<accession>C5KIQ3</accession>
<dbReference type="Proteomes" id="UP000007800">
    <property type="component" value="Unassembled WGS sequence"/>
</dbReference>
<gene>
    <name evidence="2" type="ORF">Pmar_PMAR025683</name>
</gene>
<proteinExistence type="predicted"/>
<reference evidence="2 3" key="1">
    <citation type="submission" date="2008-07" db="EMBL/GenBank/DDBJ databases">
        <authorList>
            <person name="El-Sayed N."/>
            <person name="Caler E."/>
            <person name="Inman J."/>
            <person name="Amedeo P."/>
            <person name="Hass B."/>
            <person name="Wortman J."/>
        </authorList>
    </citation>
    <scope>NUCLEOTIDE SEQUENCE [LARGE SCALE GENOMIC DNA]</scope>
    <source>
        <strain evidence="3">ATCC 50983 / TXsc</strain>
    </source>
</reference>
<dbReference type="RefSeq" id="XP_002783872.1">
    <property type="nucleotide sequence ID" value="XM_002783826.1"/>
</dbReference>
<feature type="compositionally biased region" description="Low complexity" evidence="1">
    <location>
        <begin position="336"/>
        <end position="345"/>
    </location>
</feature>
<dbReference type="OMA" id="KNDELDW"/>
<dbReference type="GeneID" id="9046511"/>
<evidence type="ECO:0000313" key="2">
    <source>
        <dbReference type="EMBL" id="EER15668.1"/>
    </source>
</evidence>
<feature type="region of interest" description="Disordered" evidence="1">
    <location>
        <begin position="225"/>
        <end position="266"/>
    </location>
</feature>
<dbReference type="OrthoDB" id="448956at2759"/>
<organism evidence="3">
    <name type="scientific">Perkinsus marinus (strain ATCC 50983 / TXsc)</name>
    <dbReference type="NCBI Taxonomy" id="423536"/>
    <lineage>
        <taxon>Eukaryota</taxon>
        <taxon>Sar</taxon>
        <taxon>Alveolata</taxon>
        <taxon>Perkinsozoa</taxon>
        <taxon>Perkinsea</taxon>
        <taxon>Perkinsida</taxon>
        <taxon>Perkinsidae</taxon>
        <taxon>Perkinsus</taxon>
    </lineage>
</organism>
<sequence>MDSAIDGVKSHTPRNCVAVNNVPAGSGDGRFALCLVNLNEDKTDTKNDELDWTAEALANFISSRSAELLLAGGDILSIFGRVEYWLGLAWGTLAGLATAWMIGRCCGSRRSGGGGESRNVYYPAEEKRVEVSIGEQTIDGNDVVISVETPATESTSAESATPRVMVDNVKEAAEAYRRELPDVRFNAPVYRGKVKDLSQFSTVPSSIEAVELPQTEVMRSHADGALSGRAEQTAVSSAAEIPDSRSATEPKLGGGNESPPTLSKTDAIAGAADNSNAPNATVTPALADIEYSKGPAASPRQNVTGGKSKRHRPPKPERQRLAALRQQQREEEAAEKAALLAQAQA</sequence>
<keyword evidence="3" id="KW-1185">Reference proteome</keyword>
<name>C5KIQ3_PERM5</name>